<sequence length="459" mass="52279">GRRHRWVTDPTLARRLLGSSSSKGIGIEHLLSFQAFRPIVSLESVNDSQWMRMKENFLTLKTHLPPLEKLAEIAENKTTQYLNSDQILLIDSPTLVKILVEIMQAWLFHGDSDPIPPALLSAIEEWRKEIAVKGRGDPNLKLFAVNWIQHKIRGNYYHVFEENWSHEEYWSLLLQPFFVSPAINLADIATTLASSEFREEFGLEGKKIDKGALEGLLLSGIRYNHPFPVLERWYPDGLKDGDQVIVDPNTHVFIPMDKIGREGGKVGEKWVAFGVGKRACGGREVAMTLCTNIFYPLMTHEKAGEKFKPWVGHAFSGRNNDQKETWRQTWFQVKLLVKILWRQNSETDLYKPNPSNSMDSHTADLERKYGFGTVRLSILLLILASLDDNPSIPWLSIWITYGIFGVGGALLNLHKLSLKFQLVILSILIANFIHASVSPRGPSGREVLFMYFFKTLLVD</sequence>
<feature type="non-terminal residue" evidence="3">
    <location>
        <position position="1"/>
    </location>
</feature>
<evidence type="ECO:0000313" key="4">
    <source>
        <dbReference type="Proteomes" id="UP000198287"/>
    </source>
</evidence>
<keyword evidence="2" id="KW-0472">Membrane</keyword>
<evidence type="ECO:0008006" key="5">
    <source>
        <dbReference type="Google" id="ProtNLM"/>
    </source>
</evidence>
<dbReference type="GO" id="GO:0020037">
    <property type="term" value="F:heme binding"/>
    <property type="evidence" value="ECO:0007669"/>
    <property type="project" value="InterPro"/>
</dbReference>
<keyword evidence="2" id="KW-0812">Transmembrane</keyword>
<dbReference type="SUPFAM" id="SSF48264">
    <property type="entry name" value="Cytochrome P450"/>
    <property type="match status" value="1"/>
</dbReference>
<dbReference type="GO" id="GO:0016705">
    <property type="term" value="F:oxidoreductase activity, acting on paired donors, with incorporation or reduction of molecular oxygen"/>
    <property type="evidence" value="ECO:0007669"/>
    <property type="project" value="InterPro"/>
</dbReference>
<evidence type="ECO:0000256" key="1">
    <source>
        <dbReference type="ARBA" id="ARBA00023033"/>
    </source>
</evidence>
<accession>A0A226DWM5</accession>
<feature type="transmembrane region" description="Helical" evidence="2">
    <location>
        <begin position="392"/>
        <end position="413"/>
    </location>
</feature>
<keyword evidence="4" id="KW-1185">Reference proteome</keyword>
<name>A0A226DWM5_FOLCA</name>
<evidence type="ECO:0000256" key="2">
    <source>
        <dbReference type="SAM" id="Phobius"/>
    </source>
</evidence>
<keyword evidence="1" id="KW-0503">Monooxygenase</keyword>
<keyword evidence="2" id="KW-1133">Transmembrane helix</keyword>
<dbReference type="AlphaFoldDB" id="A0A226DWM5"/>
<protein>
    <recommendedName>
        <fullName evidence="5">Cytochrome P450</fullName>
    </recommendedName>
</protein>
<feature type="transmembrane region" description="Helical" evidence="2">
    <location>
        <begin position="420"/>
        <end position="437"/>
    </location>
</feature>
<organism evidence="3 4">
    <name type="scientific">Folsomia candida</name>
    <name type="common">Springtail</name>
    <dbReference type="NCBI Taxonomy" id="158441"/>
    <lineage>
        <taxon>Eukaryota</taxon>
        <taxon>Metazoa</taxon>
        <taxon>Ecdysozoa</taxon>
        <taxon>Arthropoda</taxon>
        <taxon>Hexapoda</taxon>
        <taxon>Collembola</taxon>
        <taxon>Entomobryomorpha</taxon>
        <taxon>Isotomoidea</taxon>
        <taxon>Isotomidae</taxon>
        <taxon>Proisotominae</taxon>
        <taxon>Folsomia</taxon>
    </lineage>
</organism>
<dbReference type="InterPro" id="IPR036396">
    <property type="entry name" value="Cyt_P450_sf"/>
</dbReference>
<dbReference type="GO" id="GO:0004497">
    <property type="term" value="F:monooxygenase activity"/>
    <property type="evidence" value="ECO:0007669"/>
    <property type="project" value="UniProtKB-KW"/>
</dbReference>
<dbReference type="Proteomes" id="UP000198287">
    <property type="component" value="Unassembled WGS sequence"/>
</dbReference>
<evidence type="ECO:0000313" key="3">
    <source>
        <dbReference type="EMBL" id="OXA49872.1"/>
    </source>
</evidence>
<proteinExistence type="predicted"/>
<dbReference type="GO" id="GO:0005506">
    <property type="term" value="F:iron ion binding"/>
    <property type="evidence" value="ECO:0007669"/>
    <property type="project" value="InterPro"/>
</dbReference>
<dbReference type="OrthoDB" id="105136at2759"/>
<gene>
    <name evidence="3" type="ORF">Fcan01_15920</name>
</gene>
<comment type="caution">
    <text evidence="3">The sequence shown here is derived from an EMBL/GenBank/DDBJ whole genome shotgun (WGS) entry which is preliminary data.</text>
</comment>
<dbReference type="EMBL" id="LNIX01000010">
    <property type="protein sequence ID" value="OXA49872.1"/>
    <property type="molecule type" value="Genomic_DNA"/>
</dbReference>
<keyword evidence="1" id="KW-0560">Oxidoreductase</keyword>
<reference evidence="3 4" key="1">
    <citation type="submission" date="2015-12" db="EMBL/GenBank/DDBJ databases">
        <title>The genome of Folsomia candida.</title>
        <authorList>
            <person name="Faddeeva A."/>
            <person name="Derks M.F."/>
            <person name="Anvar Y."/>
            <person name="Smit S."/>
            <person name="Van Straalen N."/>
            <person name="Roelofs D."/>
        </authorList>
    </citation>
    <scope>NUCLEOTIDE SEQUENCE [LARGE SCALE GENOMIC DNA]</scope>
    <source>
        <strain evidence="3 4">VU population</strain>
        <tissue evidence="3">Whole body</tissue>
    </source>
</reference>